<evidence type="ECO:0000313" key="5">
    <source>
        <dbReference type="EMBL" id="QBO35424.1"/>
    </source>
</evidence>
<dbReference type="GO" id="GO:0016887">
    <property type="term" value="F:ATP hydrolysis activity"/>
    <property type="evidence" value="ECO:0007669"/>
    <property type="project" value="TreeGrafter"/>
</dbReference>
<protein>
    <recommendedName>
        <fullName evidence="4">Bacterial type II secretion system protein E domain-containing protein</fullName>
    </recommendedName>
</protein>
<accession>A0A4P6YRY5</accession>
<name>A0A4P6YRY5_9LACO</name>
<evidence type="ECO:0000313" key="6">
    <source>
        <dbReference type="Proteomes" id="UP000292886"/>
    </source>
</evidence>
<dbReference type="KEGG" id="wei:EQG49_02555"/>
<keyword evidence="6" id="KW-1185">Reference proteome</keyword>
<dbReference type="Proteomes" id="UP000292886">
    <property type="component" value="Chromosome"/>
</dbReference>
<dbReference type="Pfam" id="PF00437">
    <property type="entry name" value="T2SSE"/>
    <property type="match status" value="1"/>
</dbReference>
<evidence type="ECO:0000256" key="2">
    <source>
        <dbReference type="ARBA" id="ARBA00022741"/>
    </source>
</evidence>
<dbReference type="InterPro" id="IPR047667">
    <property type="entry name" value="ATPase_ComGA"/>
</dbReference>
<dbReference type="GO" id="GO:0005886">
    <property type="term" value="C:plasma membrane"/>
    <property type="evidence" value="ECO:0007669"/>
    <property type="project" value="TreeGrafter"/>
</dbReference>
<dbReference type="Gene3D" id="3.40.50.300">
    <property type="entry name" value="P-loop containing nucleotide triphosphate hydrolases"/>
    <property type="match status" value="1"/>
</dbReference>
<reference evidence="6" key="1">
    <citation type="submission" date="2019-03" db="EMBL/GenBank/DDBJ databases">
        <title>Weissella sp. 26KH-42 Genome sequencing.</title>
        <authorList>
            <person name="Heo J."/>
            <person name="Kim S.-J."/>
            <person name="Kim J.-S."/>
            <person name="Hong S.-B."/>
            <person name="Kwon S.-W."/>
        </authorList>
    </citation>
    <scope>NUCLEOTIDE SEQUENCE [LARGE SCALE GENOMIC DNA]</scope>
    <source>
        <strain evidence="6">26KH-42</strain>
    </source>
</reference>
<sequence>MEIQQYFERLIEEAIAVQASDIYVLPTDETHYAADFKTAGGLIKRAPIVNSLAKQLILYAKFKGDMDIAETRRPQVGQIKFDTKQSVYLRLSTVGDYQQRESLVCRLIYDNRHARPRFVLPEQFDQLLQETKLSGLIVFAGPMGSGKTSTIYALARQLADQQKLVLAIEDPIEIHEPNFLQLQVNGQAEMPYADLIKVGLRHRPDVFIIGEIRDQVTAKAAINAALSGHLVLTTIHARSAYGVLARLLDLGIEEHFLRATLNTIVYQRLLSLKDGEQGALQHQVSGQQIWETDVDVNRKWGELVEKALETGQISTATQAQYEKIIS</sequence>
<proteinExistence type="inferred from homology"/>
<dbReference type="InterPro" id="IPR001482">
    <property type="entry name" value="T2SS/T4SS_dom"/>
</dbReference>
<dbReference type="AlphaFoldDB" id="A0A4P6YRY5"/>
<dbReference type="EMBL" id="CP037940">
    <property type="protein sequence ID" value="QBO35424.1"/>
    <property type="molecule type" value="Genomic_DNA"/>
</dbReference>
<feature type="domain" description="Bacterial type II secretion system protein E" evidence="4">
    <location>
        <begin position="3"/>
        <end position="272"/>
    </location>
</feature>
<dbReference type="SUPFAM" id="SSF52540">
    <property type="entry name" value="P-loop containing nucleoside triphosphate hydrolases"/>
    <property type="match status" value="1"/>
</dbReference>
<dbReference type="InterPro" id="IPR027417">
    <property type="entry name" value="P-loop_NTPase"/>
</dbReference>
<gene>
    <name evidence="5" type="ORF">EQG49_02555</name>
</gene>
<dbReference type="NCBIfam" id="NF041000">
    <property type="entry name" value="ATPase_ComGA"/>
    <property type="match status" value="1"/>
</dbReference>
<dbReference type="GO" id="GO:0005524">
    <property type="term" value="F:ATP binding"/>
    <property type="evidence" value="ECO:0007669"/>
    <property type="project" value="UniProtKB-KW"/>
</dbReference>
<organism evidence="5 6">
    <name type="scientific">Periweissella cryptocerci</name>
    <dbReference type="NCBI Taxonomy" id="2506420"/>
    <lineage>
        <taxon>Bacteria</taxon>
        <taxon>Bacillati</taxon>
        <taxon>Bacillota</taxon>
        <taxon>Bacilli</taxon>
        <taxon>Lactobacillales</taxon>
        <taxon>Lactobacillaceae</taxon>
        <taxon>Periweissella</taxon>
    </lineage>
</organism>
<evidence type="ECO:0000256" key="3">
    <source>
        <dbReference type="ARBA" id="ARBA00022840"/>
    </source>
</evidence>
<evidence type="ECO:0000256" key="1">
    <source>
        <dbReference type="ARBA" id="ARBA00006611"/>
    </source>
</evidence>
<dbReference type="RefSeq" id="WP_133362504.1">
    <property type="nucleotide sequence ID" value="NZ_CP037940.1"/>
</dbReference>
<dbReference type="Gene3D" id="3.30.450.90">
    <property type="match status" value="1"/>
</dbReference>
<dbReference type="PANTHER" id="PTHR30258">
    <property type="entry name" value="TYPE II SECRETION SYSTEM PROTEIN GSPE-RELATED"/>
    <property type="match status" value="1"/>
</dbReference>
<dbReference type="CDD" id="cd01129">
    <property type="entry name" value="PulE-GspE-like"/>
    <property type="match status" value="1"/>
</dbReference>
<keyword evidence="3" id="KW-0067">ATP-binding</keyword>
<dbReference type="OrthoDB" id="9808272at2"/>
<dbReference type="PANTHER" id="PTHR30258:SF2">
    <property type="entry name" value="COMG OPERON PROTEIN 1"/>
    <property type="match status" value="1"/>
</dbReference>
<keyword evidence="2" id="KW-0547">Nucleotide-binding</keyword>
<evidence type="ECO:0000259" key="4">
    <source>
        <dbReference type="Pfam" id="PF00437"/>
    </source>
</evidence>
<comment type="similarity">
    <text evidence="1">Belongs to the GSP E family.</text>
</comment>